<dbReference type="Gene3D" id="4.10.520.10">
    <property type="entry name" value="IHF-like DNA-binding proteins"/>
    <property type="match status" value="1"/>
</dbReference>
<dbReference type="RefSeq" id="WP_005793730.1">
    <property type="nucleotide sequence ID" value="NZ_JH724215.1"/>
</dbReference>
<dbReference type="InterPro" id="IPR036779">
    <property type="entry name" value="LysM_dom_sf"/>
</dbReference>
<dbReference type="PANTHER" id="PTHR33175:SF2">
    <property type="entry name" value="INTEGRATION HOST FACTOR SUBUNIT ALPHA"/>
    <property type="match status" value="1"/>
</dbReference>
<proteinExistence type="inferred from homology"/>
<feature type="domain" description="LysM" evidence="6">
    <location>
        <begin position="428"/>
        <end position="477"/>
    </location>
</feature>
<keyword evidence="5" id="KW-0472">Membrane</keyword>
<sequence>MNEKLTIQYLVELLVNRHEVSQEDADVFVREFFLLIEQALDADQYVKIKGLGTFKLIGVNSRESVNVNTGERIKIEGHTKISFTPDPSLRDIINRPFSHFETVVLNENTVLEDTPIEELEEESGNISETTEPPLITETVEREEVKAEEKVVEIEANGKVEPETSKGQDVVSSDVEVAEDVSEVMKESERTEVVDDIDIFETVEDVSIHKGSEAVVEGSSIAEVREEGGLDKVVENSEEPFQFTGDTGQETTDNLKKVIEDEGSPKLTAEEIIAREIQKAEVSTIPVKKEKRLKKEVKPENQKSPVPYLIVIIVVVMSLCGAALVFIYYPDLFSKKESEQSITTETVEKKEPIREIPLDTVAKADTIVKVVAKTPNQQEIKQMSERVNVSEKVDKTSESESVSREKSTKTVSIPVKPDSVNYTITGTKATYTIKEGETLTRVSLRFYGTKDLWPYIVKHNRGVIKNPNNVPYGTVLKIPELVKK</sequence>
<evidence type="ECO:0000256" key="1">
    <source>
        <dbReference type="ARBA" id="ARBA00010529"/>
    </source>
</evidence>
<dbReference type="SUPFAM" id="SSF47729">
    <property type="entry name" value="IHF-like DNA-binding proteins"/>
    <property type="match status" value="1"/>
</dbReference>
<feature type="region of interest" description="Disordered" evidence="4">
    <location>
        <begin position="381"/>
        <end position="409"/>
    </location>
</feature>
<dbReference type="PANTHER" id="PTHR33175">
    <property type="entry name" value="DNA-BINDING PROTEIN HU"/>
    <property type="match status" value="1"/>
</dbReference>
<evidence type="ECO:0000256" key="4">
    <source>
        <dbReference type="SAM" id="MobiDB-lite"/>
    </source>
</evidence>
<organism evidence="7 8">
    <name type="scientific">Bacteroides fragilis CL07T12C05</name>
    <dbReference type="NCBI Taxonomy" id="997883"/>
    <lineage>
        <taxon>Bacteria</taxon>
        <taxon>Pseudomonadati</taxon>
        <taxon>Bacteroidota</taxon>
        <taxon>Bacteroidia</taxon>
        <taxon>Bacteroidales</taxon>
        <taxon>Bacteroidaceae</taxon>
        <taxon>Bacteroides</taxon>
    </lineage>
</organism>
<keyword evidence="5" id="KW-0812">Transmembrane</keyword>
<evidence type="ECO:0000313" key="8">
    <source>
        <dbReference type="Proteomes" id="UP000003879"/>
    </source>
</evidence>
<evidence type="ECO:0000313" key="7">
    <source>
        <dbReference type="EMBL" id="EIY96708.1"/>
    </source>
</evidence>
<dbReference type="AlphaFoldDB" id="A0A0E2AR00"/>
<dbReference type="PROSITE" id="PS51782">
    <property type="entry name" value="LYSM"/>
    <property type="match status" value="1"/>
</dbReference>
<dbReference type="SMART" id="SM00257">
    <property type="entry name" value="LysM"/>
    <property type="match status" value="1"/>
</dbReference>
<comment type="similarity">
    <text evidence="1 3">Belongs to the bacterial histone-like protein family.</text>
</comment>
<evidence type="ECO:0000256" key="5">
    <source>
        <dbReference type="SAM" id="Phobius"/>
    </source>
</evidence>
<dbReference type="InterPro" id="IPR018392">
    <property type="entry name" value="LysM"/>
</dbReference>
<dbReference type="Pfam" id="PF00216">
    <property type="entry name" value="Bac_DNA_binding"/>
    <property type="match status" value="1"/>
</dbReference>
<name>A0A0E2AR00_BACFG</name>
<dbReference type="InterPro" id="IPR010992">
    <property type="entry name" value="IHF-like_DNA-bd_dom_sf"/>
</dbReference>
<feature type="compositionally biased region" description="Basic and acidic residues" evidence="4">
    <location>
        <begin position="381"/>
        <end position="407"/>
    </location>
</feature>
<dbReference type="InterPro" id="IPR000119">
    <property type="entry name" value="Hist_DNA-bd"/>
</dbReference>
<dbReference type="HOGENOM" id="CLU_029436_0_0_10"/>
<dbReference type="GO" id="GO:0005829">
    <property type="term" value="C:cytosol"/>
    <property type="evidence" value="ECO:0007669"/>
    <property type="project" value="TreeGrafter"/>
</dbReference>
<evidence type="ECO:0000259" key="6">
    <source>
        <dbReference type="PROSITE" id="PS51782"/>
    </source>
</evidence>
<accession>A0A0E2AR00</accession>
<keyword evidence="2" id="KW-0238">DNA-binding</keyword>
<keyword evidence="5" id="KW-1133">Transmembrane helix</keyword>
<evidence type="ECO:0000256" key="2">
    <source>
        <dbReference type="ARBA" id="ARBA00023125"/>
    </source>
</evidence>
<dbReference type="CDD" id="cd00118">
    <property type="entry name" value="LysM"/>
    <property type="match status" value="1"/>
</dbReference>
<gene>
    <name evidence="7" type="ORF">HMPREF1056_02596</name>
</gene>
<comment type="caution">
    <text evidence="7">The sequence shown here is derived from an EMBL/GenBank/DDBJ whole genome shotgun (WGS) entry which is preliminary data.</text>
</comment>
<dbReference type="GO" id="GO:0030527">
    <property type="term" value="F:structural constituent of chromatin"/>
    <property type="evidence" value="ECO:0007669"/>
    <property type="project" value="InterPro"/>
</dbReference>
<dbReference type="SMART" id="SM00411">
    <property type="entry name" value="BHL"/>
    <property type="match status" value="1"/>
</dbReference>
<reference evidence="7 8" key="1">
    <citation type="submission" date="2012-02" db="EMBL/GenBank/DDBJ databases">
        <title>The Genome Sequence of Bacteroides fragilis CL07T12C05.</title>
        <authorList>
            <consortium name="The Broad Institute Genome Sequencing Platform"/>
            <person name="Earl A."/>
            <person name="Ward D."/>
            <person name="Feldgarden M."/>
            <person name="Gevers D."/>
            <person name="Zitomersky N.L."/>
            <person name="Coyne M.J."/>
            <person name="Comstock L.E."/>
            <person name="Young S.K."/>
            <person name="Zeng Q."/>
            <person name="Gargeya S."/>
            <person name="Fitzgerald M."/>
            <person name="Haas B."/>
            <person name="Abouelleil A."/>
            <person name="Alvarado L."/>
            <person name="Arachchi H.M."/>
            <person name="Berlin A."/>
            <person name="Chapman S.B."/>
            <person name="Gearin G."/>
            <person name="Goldberg J."/>
            <person name="Griggs A."/>
            <person name="Gujja S."/>
            <person name="Hansen M."/>
            <person name="Heiman D."/>
            <person name="Howarth C."/>
            <person name="Larimer J."/>
            <person name="Lui A."/>
            <person name="MacDonald P.J.P."/>
            <person name="McCowen C."/>
            <person name="Montmayeur A."/>
            <person name="Murphy C."/>
            <person name="Neiman D."/>
            <person name="Pearson M."/>
            <person name="Priest M."/>
            <person name="Roberts A."/>
            <person name="Saif S."/>
            <person name="Shea T."/>
            <person name="Sisk P."/>
            <person name="Stolte C."/>
            <person name="Sykes S."/>
            <person name="Wortman J."/>
            <person name="Nusbaum C."/>
            <person name="Birren B."/>
        </authorList>
    </citation>
    <scope>NUCLEOTIDE SEQUENCE [LARGE SCALE GENOMIC DNA]</scope>
    <source>
        <strain evidence="7 8">CL07T12C05</strain>
    </source>
</reference>
<protein>
    <recommendedName>
        <fullName evidence="6">LysM domain-containing protein</fullName>
    </recommendedName>
</protein>
<dbReference type="Proteomes" id="UP000003879">
    <property type="component" value="Unassembled WGS sequence"/>
</dbReference>
<dbReference type="EMBL" id="AGXN01000012">
    <property type="protein sequence ID" value="EIY96708.1"/>
    <property type="molecule type" value="Genomic_DNA"/>
</dbReference>
<dbReference type="PATRIC" id="fig|997883.3.peg.2703"/>
<evidence type="ECO:0000256" key="3">
    <source>
        <dbReference type="RuleBase" id="RU003939"/>
    </source>
</evidence>
<dbReference type="GO" id="GO:0003677">
    <property type="term" value="F:DNA binding"/>
    <property type="evidence" value="ECO:0007669"/>
    <property type="project" value="UniProtKB-KW"/>
</dbReference>
<dbReference type="Gene3D" id="3.10.350.10">
    <property type="entry name" value="LysM domain"/>
    <property type="match status" value="1"/>
</dbReference>
<feature type="transmembrane region" description="Helical" evidence="5">
    <location>
        <begin position="307"/>
        <end position="328"/>
    </location>
</feature>